<proteinExistence type="predicted"/>
<dbReference type="EMBL" id="DS548585">
    <property type="protein sequence ID" value="EDR28148.1"/>
    <property type="molecule type" value="Genomic_DNA"/>
</dbReference>
<evidence type="ECO:0000313" key="4">
    <source>
        <dbReference type="Proteomes" id="UP000008076"/>
    </source>
</evidence>
<organism evidence="4">
    <name type="scientific">Entamoeba dispar (strain ATCC PRA-260 / SAW760)</name>
    <dbReference type="NCBI Taxonomy" id="370354"/>
    <lineage>
        <taxon>Eukaryota</taxon>
        <taxon>Amoebozoa</taxon>
        <taxon>Evosea</taxon>
        <taxon>Archamoebae</taxon>
        <taxon>Mastigamoebida</taxon>
        <taxon>Entamoebidae</taxon>
        <taxon>Entamoeba</taxon>
    </lineage>
</organism>
<gene>
    <name evidence="3" type="ORF">EDI_352650</name>
</gene>
<feature type="compositionally biased region" description="Low complexity" evidence="1">
    <location>
        <begin position="179"/>
        <end position="188"/>
    </location>
</feature>
<name>B0EBF4_ENTDS</name>
<dbReference type="OMA" id="VCYYLFI"/>
<feature type="chain" id="PRO_5002749623" evidence="2">
    <location>
        <begin position="21"/>
        <end position="198"/>
    </location>
</feature>
<dbReference type="Proteomes" id="UP000008076">
    <property type="component" value="Unassembled WGS sequence"/>
</dbReference>
<protein>
    <submittedName>
        <fullName evidence="3">Uncharacterized protein</fullName>
    </submittedName>
</protein>
<evidence type="ECO:0000256" key="2">
    <source>
        <dbReference type="SAM" id="SignalP"/>
    </source>
</evidence>
<evidence type="ECO:0000313" key="3">
    <source>
        <dbReference type="EMBL" id="EDR28148.1"/>
    </source>
</evidence>
<accession>B0EBF4</accession>
<sequence length="198" mass="20424">MNSLLSLIVTLCLVFTQVNAVDFYDFDLFEDSQNFEQDIDSFIELFDDDDSMELLLNDFSLKSIGSAIGNAVDKGTKWLAKNGDAISNTLGKVADIAGTVGKVAGTVSSVAGKVASVVPIPQVKAAAGAIAAGAKAVQGVSKVVEKGAQIGQKVVGAATTASKAYQDIKNGKTPSLGNSNSSGSSKSTVKSRSKKSKK</sequence>
<dbReference type="AlphaFoldDB" id="B0EBF4"/>
<dbReference type="KEGG" id="edi:EDI_352650"/>
<dbReference type="eggNOG" id="ENOG502RDY1">
    <property type="taxonomic scope" value="Eukaryota"/>
</dbReference>
<feature type="compositionally biased region" description="Basic residues" evidence="1">
    <location>
        <begin position="189"/>
        <end position="198"/>
    </location>
</feature>
<keyword evidence="4" id="KW-1185">Reference proteome</keyword>
<evidence type="ECO:0000256" key="1">
    <source>
        <dbReference type="SAM" id="MobiDB-lite"/>
    </source>
</evidence>
<feature type="region of interest" description="Disordered" evidence="1">
    <location>
        <begin position="167"/>
        <end position="198"/>
    </location>
</feature>
<dbReference type="GeneID" id="5880607"/>
<dbReference type="VEuPathDB" id="AmoebaDB:EDI_352650"/>
<feature type="signal peptide" evidence="2">
    <location>
        <begin position="1"/>
        <end position="20"/>
    </location>
</feature>
<reference evidence="4" key="1">
    <citation type="submission" date="2007-12" db="EMBL/GenBank/DDBJ databases">
        <title>Annotation of Entamoeba dispar SAW760.</title>
        <authorList>
            <person name="Lorenzi H."/>
            <person name="Inman J."/>
            <person name="Schobel S."/>
            <person name="Amedeo P."/>
            <person name="Caler E."/>
        </authorList>
    </citation>
    <scope>NUCLEOTIDE SEQUENCE [LARGE SCALE GENOMIC DNA]</scope>
    <source>
        <strain evidence="4">ATCC PRA-260 / SAW760</strain>
    </source>
</reference>
<dbReference type="RefSeq" id="XP_001735650.1">
    <property type="nucleotide sequence ID" value="XM_001735598.1"/>
</dbReference>
<keyword evidence="2" id="KW-0732">Signal</keyword>
<dbReference type="OrthoDB" id="10423617at2759"/>